<gene>
    <name evidence="1" type="ORF">EZS28_056152</name>
</gene>
<dbReference type="EMBL" id="SNRW01049305">
    <property type="protein sequence ID" value="KAA6311312.1"/>
    <property type="molecule type" value="Genomic_DNA"/>
</dbReference>
<accession>A0A5J4PQ13</accession>
<sequence length="27" mass="2948">MTVLLCDEGVVLIQVLGMLQMELIASQ</sequence>
<dbReference type="Proteomes" id="UP000324800">
    <property type="component" value="Unassembled WGS sequence"/>
</dbReference>
<proteinExistence type="predicted"/>
<organism evidence="1 2">
    <name type="scientific">Streblomastix strix</name>
    <dbReference type="NCBI Taxonomy" id="222440"/>
    <lineage>
        <taxon>Eukaryota</taxon>
        <taxon>Metamonada</taxon>
        <taxon>Preaxostyla</taxon>
        <taxon>Oxymonadida</taxon>
        <taxon>Streblomastigidae</taxon>
        <taxon>Streblomastix</taxon>
    </lineage>
</organism>
<evidence type="ECO:0000313" key="2">
    <source>
        <dbReference type="Proteomes" id="UP000324800"/>
    </source>
</evidence>
<evidence type="ECO:0000313" key="1">
    <source>
        <dbReference type="EMBL" id="KAA6311312.1"/>
    </source>
</evidence>
<feature type="non-terminal residue" evidence="1">
    <location>
        <position position="27"/>
    </location>
</feature>
<dbReference type="AlphaFoldDB" id="A0A5J4PQ13"/>
<name>A0A5J4PQ13_9EUKA</name>
<protein>
    <submittedName>
        <fullName evidence="1">Uncharacterized protein</fullName>
    </submittedName>
</protein>
<comment type="caution">
    <text evidence="1">The sequence shown here is derived from an EMBL/GenBank/DDBJ whole genome shotgun (WGS) entry which is preliminary data.</text>
</comment>
<reference evidence="1 2" key="1">
    <citation type="submission" date="2019-03" db="EMBL/GenBank/DDBJ databases">
        <title>Single cell metagenomics reveals metabolic interactions within the superorganism composed of flagellate Streblomastix strix and complex community of Bacteroidetes bacteria on its surface.</title>
        <authorList>
            <person name="Treitli S.C."/>
            <person name="Kolisko M."/>
            <person name="Husnik F."/>
            <person name="Keeling P."/>
            <person name="Hampl V."/>
        </authorList>
    </citation>
    <scope>NUCLEOTIDE SEQUENCE [LARGE SCALE GENOMIC DNA]</scope>
    <source>
        <strain evidence="1">ST1C</strain>
    </source>
</reference>